<protein>
    <submittedName>
        <fullName evidence="1">YgiT-type zinc finger domain protein</fullName>
    </submittedName>
</protein>
<keyword evidence="2" id="KW-1185">Reference proteome</keyword>
<dbReference type="STRING" id="1041930.Mtc_1506"/>
<evidence type="ECO:0000313" key="2">
    <source>
        <dbReference type="Proteomes" id="UP000005233"/>
    </source>
</evidence>
<proteinExistence type="predicted"/>
<name>H8I624_METCZ</name>
<dbReference type="Gene3D" id="3.10.20.860">
    <property type="match status" value="1"/>
</dbReference>
<dbReference type="InterPro" id="IPR022453">
    <property type="entry name" value="Znf_MqsA-type"/>
</dbReference>
<dbReference type="NCBIfam" id="TIGR03831">
    <property type="entry name" value="YgiT_finger"/>
    <property type="match status" value="1"/>
</dbReference>
<dbReference type="Proteomes" id="UP000005233">
    <property type="component" value="Chromosome"/>
</dbReference>
<dbReference type="EMBL" id="CP003243">
    <property type="protein sequence ID" value="AFD00258.1"/>
    <property type="molecule type" value="Genomic_DNA"/>
</dbReference>
<organism evidence="1 2">
    <name type="scientific">Methanocella conradii (strain DSM 24694 / JCM 17849 / CGMCC 1.5162 / HZ254)</name>
    <dbReference type="NCBI Taxonomy" id="1041930"/>
    <lineage>
        <taxon>Archaea</taxon>
        <taxon>Methanobacteriati</taxon>
        <taxon>Methanobacteriota</taxon>
        <taxon>Stenosarchaea group</taxon>
        <taxon>Methanomicrobia</taxon>
        <taxon>Methanocellales</taxon>
        <taxon>Methanocellaceae</taxon>
        <taxon>Methanocella</taxon>
    </lineage>
</organism>
<sequence length="91" mass="10175">MAQYRCCFCNGKRKRGKADYMIKLGEEVIIIKNVPVLICENCGERFYSLGVSRKMEKIIKAYREGTIPLAASKTILATEIAFSTNMAAFSA</sequence>
<dbReference type="AlphaFoldDB" id="H8I624"/>
<evidence type="ECO:0000313" key="1">
    <source>
        <dbReference type="EMBL" id="AFD00258.1"/>
    </source>
</evidence>
<dbReference type="KEGG" id="mez:Mtc_1506"/>
<accession>H8I624</accession>
<gene>
    <name evidence="1" type="ordered locus">Mtc_1506</name>
</gene>
<dbReference type="HOGENOM" id="CLU_174612_1_0_2"/>
<dbReference type="eggNOG" id="arCOG06833">
    <property type="taxonomic scope" value="Archaea"/>
</dbReference>
<reference evidence="1 2" key="1">
    <citation type="journal article" date="2012" name="J. Bacteriol.">
        <title>Complete genome sequence of a thermophilic methanogen, Methanocella conradii HZ254, isolated from Chinese rice field soil.</title>
        <authorList>
            <person name="Lu Z."/>
            <person name="Lu Y."/>
        </authorList>
    </citation>
    <scope>NUCLEOTIDE SEQUENCE [LARGE SCALE GENOMIC DNA]</scope>
    <source>
        <strain evidence="2">DSM 24694 / JCM 17849 / CGMCC 1.5162 / HZ254</strain>
    </source>
</reference>
<dbReference type="CDD" id="cd12870">
    <property type="entry name" value="MqsA"/>
    <property type="match status" value="1"/>
</dbReference>